<evidence type="ECO:0000313" key="3">
    <source>
        <dbReference type="Proteomes" id="UP000285961"/>
    </source>
</evidence>
<accession>A0A419ESA3</accession>
<name>A0A419ESA3_9BACT</name>
<evidence type="ECO:0000313" key="2">
    <source>
        <dbReference type="EMBL" id="RJP66433.1"/>
    </source>
</evidence>
<protein>
    <submittedName>
        <fullName evidence="2">Uncharacterized protein</fullName>
    </submittedName>
</protein>
<keyword evidence="1" id="KW-1133">Transmembrane helix</keyword>
<dbReference type="Proteomes" id="UP000285961">
    <property type="component" value="Unassembled WGS sequence"/>
</dbReference>
<keyword evidence="1" id="KW-0472">Membrane</keyword>
<organism evidence="2 3">
    <name type="scientific">Candidatus Abyssobacteria bacterium SURF_17</name>
    <dbReference type="NCBI Taxonomy" id="2093361"/>
    <lineage>
        <taxon>Bacteria</taxon>
        <taxon>Pseudomonadati</taxon>
        <taxon>Candidatus Hydrogenedentota</taxon>
        <taxon>Candidatus Abyssobacteria</taxon>
    </lineage>
</organism>
<gene>
    <name evidence="2" type="ORF">C4532_16085</name>
</gene>
<comment type="caution">
    <text evidence="2">The sequence shown here is derived from an EMBL/GenBank/DDBJ whole genome shotgun (WGS) entry which is preliminary data.</text>
</comment>
<dbReference type="AlphaFoldDB" id="A0A419ESA3"/>
<feature type="transmembrane region" description="Helical" evidence="1">
    <location>
        <begin position="41"/>
        <end position="62"/>
    </location>
</feature>
<sequence>MEVLCLTLNVLWFWSIGTFTRWRVLELVRKGGECVNPLNDWAVQLYVRGTAFLLLVVILYLAS</sequence>
<dbReference type="EMBL" id="QZKI01000116">
    <property type="protein sequence ID" value="RJP66433.1"/>
    <property type="molecule type" value="Genomic_DNA"/>
</dbReference>
<proteinExistence type="predicted"/>
<keyword evidence="1" id="KW-0812">Transmembrane</keyword>
<evidence type="ECO:0000256" key="1">
    <source>
        <dbReference type="SAM" id="Phobius"/>
    </source>
</evidence>
<reference evidence="2 3" key="1">
    <citation type="journal article" date="2017" name="ISME J.">
        <title>Energy and carbon metabolisms in a deep terrestrial subsurface fluid microbial community.</title>
        <authorList>
            <person name="Momper L."/>
            <person name="Jungbluth S.P."/>
            <person name="Lee M.D."/>
            <person name="Amend J.P."/>
        </authorList>
    </citation>
    <scope>NUCLEOTIDE SEQUENCE [LARGE SCALE GENOMIC DNA]</scope>
    <source>
        <strain evidence="2">SURF_17</strain>
    </source>
</reference>